<proteinExistence type="predicted"/>
<evidence type="ECO:0000313" key="1">
    <source>
        <dbReference type="EMBL" id="KAF2132441.1"/>
    </source>
</evidence>
<evidence type="ECO:0000313" key="2">
    <source>
        <dbReference type="Proteomes" id="UP000799771"/>
    </source>
</evidence>
<dbReference type="EMBL" id="ML977501">
    <property type="protein sequence ID" value="KAF2132441.1"/>
    <property type="molecule type" value="Genomic_DNA"/>
</dbReference>
<keyword evidence="2" id="KW-1185">Reference proteome</keyword>
<gene>
    <name evidence="1" type="ORF">P153DRAFT_285008</name>
</gene>
<dbReference type="AlphaFoldDB" id="A0A6A6APK8"/>
<dbReference type="Proteomes" id="UP000799771">
    <property type="component" value="Unassembled WGS sequence"/>
</dbReference>
<organism evidence="1 2">
    <name type="scientific">Dothidotthia symphoricarpi CBS 119687</name>
    <dbReference type="NCBI Taxonomy" id="1392245"/>
    <lineage>
        <taxon>Eukaryota</taxon>
        <taxon>Fungi</taxon>
        <taxon>Dikarya</taxon>
        <taxon>Ascomycota</taxon>
        <taxon>Pezizomycotina</taxon>
        <taxon>Dothideomycetes</taxon>
        <taxon>Pleosporomycetidae</taxon>
        <taxon>Pleosporales</taxon>
        <taxon>Dothidotthiaceae</taxon>
        <taxon>Dothidotthia</taxon>
    </lineage>
</organism>
<name>A0A6A6APK8_9PLEO</name>
<sequence>MADPTSIWEQHAVYMQQRYQCANLPDFAVETKLAFQKKIFDEHLDRERQLCKATESALGLNANSQYPIREGISTSWSPVLVTTTFAEHSLWELTSSLLWRYFEGGLSWDYPQWVPRGVMRIQTVSNSSHIYFDFGVRTFSTQRISIPATVSTQTLTFTAQCHQTGANINFDIAFLAQGFVKVQFPALTVVQPDLGCRSLPVTPIELTGMWMGPVE</sequence>
<dbReference type="GeneID" id="54403791"/>
<protein>
    <submittedName>
        <fullName evidence="1">Uncharacterized protein</fullName>
    </submittedName>
</protein>
<accession>A0A6A6APK8</accession>
<dbReference type="RefSeq" id="XP_033526828.1">
    <property type="nucleotide sequence ID" value="XM_033663359.1"/>
</dbReference>
<reference evidence="1" key="1">
    <citation type="journal article" date="2020" name="Stud. Mycol.">
        <title>101 Dothideomycetes genomes: a test case for predicting lifestyles and emergence of pathogens.</title>
        <authorList>
            <person name="Haridas S."/>
            <person name="Albert R."/>
            <person name="Binder M."/>
            <person name="Bloem J."/>
            <person name="Labutti K."/>
            <person name="Salamov A."/>
            <person name="Andreopoulos B."/>
            <person name="Baker S."/>
            <person name="Barry K."/>
            <person name="Bills G."/>
            <person name="Bluhm B."/>
            <person name="Cannon C."/>
            <person name="Castanera R."/>
            <person name="Culley D."/>
            <person name="Daum C."/>
            <person name="Ezra D."/>
            <person name="Gonzalez J."/>
            <person name="Henrissat B."/>
            <person name="Kuo A."/>
            <person name="Liang C."/>
            <person name="Lipzen A."/>
            <person name="Lutzoni F."/>
            <person name="Magnuson J."/>
            <person name="Mondo S."/>
            <person name="Nolan M."/>
            <person name="Ohm R."/>
            <person name="Pangilinan J."/>
            <person name="Park H.-J."/>
            <person name="Ramirez L."/>
            <person name="Alfaro M."/>
            <person name="Sun H."/>
            <person name="Tritt A."/>
            <person name="Yoshinaga Y."/>
            <person name="Zwiers L.-H."/>
            <person name="Turgeon B."/>
            <person name="Goodwin S."/>
            <person name="Spatafora J."/>
            <person name="Crous P."/>
            <person name="Grigoriev I."/>
        </authorList>
    </citation>
    <scope>NUCLEOTIDE SEQUENCE</scope>
    <source>
        <strain evidence="1">CBS 119687</strain>
    </source>
</reference>
<dbReference type="OrthoDB" id="3779071at2759"/>